<organism evidence="2 3">
    <name type="scientific">Hypsibius exemplaris</name>
    <name type="common">Freshwater tardigrade</name>
    <dbReference type="NCBI Taxonomy" id="2072580"/>
    <lineage>
        <taxon>Eukaryota</taxon>
        <taxon>Metazoa</taxon>
        <taxon>Ecdysozoa</taxon>
        <taxon>Tardigrada</taxon>
        <taxon>Eutardigrada</taxon>
        <taxon>Parachela</taxon>
        <taxon>Hypsibioidea</taxon>
        <taxon>Hypsibiidae</taxon>
        <taxon>Hypsibius</taxon>
    </lineage>
</organism>
<dbReference type="Pfam" id="PF00550">
    <property type="entry name" value="PP-binding"/>
    <property type="match status" value="1"/>
</dbReference>
<dbReference type="AlphaFoldDB" id="A0A1W0X5H6"/>
<dbReference type="Gene3D" id="1.10.1200.10">
    <property type="entry name" value="ACP-like"/>
    <property type="match status" value="1"/>
</dbReference>
<dbReference type="InterPro" id="IPR009081">
    <property type="entry name" value="PP-bd_ACP"/>
</dbReference>
<gene>
    <name evidence="2" type="ORF">BV898_03449</name>
</gene>
<accession>A0A1W0X5H6</accession>
<dbReference type="EMBL" id="MTYJ01000016">
    <property type="protein sequence ID" value="OQV22624.1"/>
    <property type="molecule type" value="Genomic_DNA"/>
</dbReference>
<dbReference type="SUPFAM" id="SSF47336">
    <property type="entry name" value="ACP-like"/>
    <property type="match status" value="1"/>
</dbReference>
<sequence>MGDDEAPSPWTNFTAVVADTLSIPCTSIEPSNNFQEMGGHSLNIVSAVLKLQQSGFQVTIEQFLEASSMERLFLSAAATDANKTSGNEWNLKSLTEVDALEAQTLVAESFLTKSDIFAKCGGMKVADFVFAFAQLWEAFSSYSFAVVDAHGKLRAVALAADQFDLDRIPSNKNTHPHFMDVVANVVDGHGGDDIKAKSNGNKTNCPV</sequence>
<dbReference type="Proteomes" id="UP000192578">
    <property type="component" value="Unassembled WGS sequence"/>
</dbReference>
<name>A0A1W0X5H6_HYPEX</name>
<evidence type="ECO:0000259" key="1">
    <source>
        <dbReference type="Pfam" id="PF00550"/>
    </source>
</evidence>
<protein>
    <recommendedName>
        <fullName evidence="1">Carrier domain-containing protein</fullName>
    </recommendedName>
</protein>
<evidence type="ECO:0000313" key="2">
    <source>
        <dbReference type="EMBL" id="OQV22624.1"/>
    </source>
</evidence>
<reference evidence="3" key="1">
    <citation type="submission" date="2017-01" db="EMBL/GenBank/DDBJ databases">
        <title>Comparative genomics of anhydrobiosis in the tardigrade Hypsibius dujardini.</title>
        <authorList>
            <person name="Yoshida Y."/>
            <person name="Koutsovoulos G."/>
            <person name="Laetsch D."/>
            <person name="Stevens L."/>
            <person name="Kumar S."/>
            <person name="Horikawa D."/>
            <person name="Ishino K."/>
            <person name="Komine S."/>
            <person name="Tomita M."/>
            <person name="Blaxter M."/>
            <person name="Arakawa K."/>
        </authorList>
    </citation>
    <scope>NUCLEOTIDE SEQUENCE [LARGE SCALE GENOMIC DNA]</scope>
    <source>
        <strain evidence="3">Z151</strain>
    </source>
</reference>
<feature type="domain" description="Carrier" evidence="1">
    <location>
        <begin position="15"/>
        <end position="70"/>
    </location>
</feature>
<proteinExistence type="predicted"/>
<dbReference type="InterPro" id="IPR036736">
    <property type="entry name" value="ACP-like_sf"/>
</dbReference>
<dbReference type="OrthoDB" id="416786at2759"/>
<comment type="caution">
    <text evidence="2">The sequence shown here is derived from an EMBL/GenBank/DDBJ whole genome shotgun (WGS) entry which is preliminary data.</text>
</comment>
<keyword evidence="3" id="KW-1185">Reference proteome</keyword>
<evidence type="ECO:0000313" key="3">
    <source>
        <dbReference type="Proteomes" id="UP000192578"/>
    </source>
</evidence>